<dbReference type="Proteomes" id="UP000184517">
    <property type="component" value="Unassembled WGS sequence"/>
</dbReference>
<feature type="transmembrane region" description="Helical" evidence="10">
    <location>
        <begin position="398"/>
        <end position="418"/>
    </location>
</feature>
<reference evidence="12" key="1">
    <citation type="submission" date="2016-11" db="EMBL/GenBank/DDBJ databases">
        <authorList>
            <person name="Varghese N."/>
            <person name="Submissions S."/>
        </authorList>
    </citation>
    <scope>NUCLEOTIDE SEQUENCE [LARGE SCALE GENOMIC DNA]</scope>
    <source>
        <strain evidence="12">DSM 16579</strain>
    </source>
</reference>
<dbReference type="EMBL" id="FQVF01000002">
    <property type="protein sequence ID" value="SHE36533.1"/>
    <property type="molecule type" value="Genomic_DNA"/>
</dbReference>
<evidence type="ECO:0000256" key="6">
    <source>
        <dbReference type="ARBA" id="ARBA00022692"/>
    </source>
</evidence>
<feature type="transmembrane region" description="Helical" evidence="10">
    <location>
        <begin position="201"/>
        <end position="219"/>
    </location>
</feature>
<evidence type="ECO:0000256" key="9">
    <source>
        <dbReference type="ARBA" id="ARBA00023251"/>
    </source>
</evidence>
<dbReference type="OrthoDB" id="9811110at2"/>
<evidence type="ECO:0000256" key="10">
    <source>
        <dbReference type="SAM" id="Phobius"/>
    </source>
</evidence>
<keyword evidence="6 10" id="KW-0812">Transmembrane</keyword>
<dbReference type="STRING" id="1122206.SAMN02745753_00140"/>
<feature type="transmembrane region" description="Helical" evidence="10">
    <location>
        <begin position="27"/>
        <end position="49"/>
    </location>
</feature>
<keyword evidence="9" id="KW-0046">Antibiotic resistance</keyword>
<keyword evidence="4" id="KW-0813">Transport</keyword>
<feature type="transmembrane region" description="Helical" evidence="10">
    <location>
        <begin position="285"/>
        <end position="308"/>
    </location>
</feature>
<feature type="transmembrane region" description="Helical" evidence="10">
    <location>
        <begin position="357"/>
        <end position="377"/>
    </location>
</feature>
<dbReference type="InterPro" id="IPR045070">
    <property type="entry name" value="MATE_MepA-like"/>
</dbReference>
<evidence type="ECO:0000256" key="8">
    <source>
        <dbReference type="ARBA" id="ARBA00023136"/>
    </source>
</evidence>
<dbReference type="InterPro" id="IPR052031">
    <property type="entry name" value="Membrane_Transporter-Flippase"/>
</dbReference>
<feature type="transmembrane region" description="Helical" evidence="10">
    <location>
        <begin position="61"/>
        <end position="83"/>
    </location>
</feature>
<dbReference type="NCBIfam" id="TIGR00797">
    <property type="entry name" value="matE"/>
    <property type="match status" value="1"/>
</dbReference>
<dbReference type="GO" id="GO:0046677">
    <property type="term" value="P:response to antibiotic"/>
    <property type="evidence" value="ECO:0007669"/>
    <property type="project" value="UniProtKB-KW"/>
</dbReference>
<evidence type="ECO:0000313" key="12">
    <source>
        <dbReference type="Proteomes" id="UP000184517"/>
    </source>
</evidence>
<dbReference type="PANTHER" id="PTHR43549:SF2">
    <property type="entry name" value="MULTIDRUG RESISTANCE PROTEIN NORM-RELATED"/>
    <property type="match status" value="1"/>
</dbReference>
<dbReference type="InterPro" id="IPR048279">
    <property type="entry name" value="MdtK-like"/>
</dbReference>
<dbReference type="PANTHER" id="PTHR43549">
    <property type="entry name" value="MULTIDRUG RESISTANCE PROTEIN YPNP-RELATED"/>
    <property type="match status" value="1"/>
</dbReference>
<evidence type="ECO:0000256" key="1">
    <source>
        <dbReference type="ARBA" id="ARBA00004429"/>
    </source>
</evidence>
<name>A0A1M4SWG1_9GAMM</name>
<evidence type="ECO:0000256" key="7">
    <source>
        <dbReference type="ARBA" id="ARBA00022989"/>
    </source>
</evidence>
<evidence type="ECO:0000256" key="2">
    <source>
        <dbReference type="ARBA" id="ARBA00008417"/>
    </source>
</evidence>
<evidence type="ECO:0000313" key="11">
    <source>
        <dbReference type="EMBL" id="SHE36533.1"/>
    </source>
</evidence>
<feature type="transmembrane region" description="Helical" evidence="10">
    <location>
        <begin position="138"/>
        <end position="158"/>
    </location>
</feature>
<feature type="transmembrane region" description="Helical" evidence="10">
    <location>
        <begin position="95"/>
        <end position="118"/>
    </location>
</feature>
<comment type="subcellular location">
    <subcellularLocation>
        <location evidence="1">Cell inner membrane</location>
        <topology evidence="1">Multi-pass membrane protein</topology>
    </subcellularLocation>
</comment>
<accession>A0A1M4SWG1</accession>
<protein>
    <recommendedName>
        <fullName evidence="3">Multidrug export protein MepA</fullName>
    </recommendedName>
</protein>
<proteinExistence type="inferred from homology"/>
<keyword evidence="12" id="KW-1185">Reference proteome</keyword>
<dbReference type="Pfam" id="PF01554">
    <property type="entry name" value="MatE"/>
    <property type="match status" value="2"/>
</dbReference>
<keyword evidence="8 10" id="KW-0472">Membrane</keyword>
<organism evidence="11 12">
    <name type="scientific">Marinomonas polaris DSM 16579</name>
    <dbReference type="NCBI Taxonomy" id="1122206"/>
    <lineage>
        <taxon>Bacteria</taxon>
        <taxon>Pseudomonadati</taxon>
        <taxon>Pseudomonadota</taxon>
        <taxon>Gammaproteobacteria</taxon>
        <taxon>Oceanospirillales</taxon>
        <taxon>Oceanospirillaceae</taxon>
        <taxon>Marinomonas</taxon>
    </lineage>
</organism>
<dbReference type="RefSeq" id="WP_072837809.1">
    <property type="nucleotide sequence ID" value="NZ_FQVF01000002.1"/>
</dbReference>
<dbReference type="InterPro" id="IPR002528">
    <property type="entry name" value="MATE_fam"/>
</dbReference>
<feature type="transmembrane region" description="Helical" evidence="10">
    <location>
        <begin position="320"/>
        <end position="345"/>
    </location>
</feature>
<comment type="similarity">
    <text evidence="2">Belongs to the multi antimicrobial extrusion (MATE) (TC 2.A.66.1) family. MepA subfamily.</text>
</comment>
<keyword evidence="7 10" id="KW-1133">Transmembrane helix</keyword>
<sequence length="462" mass="50194">MTTELHKNNNFLNAPLPFVFLKTAAPIILIMMVNGSFALVDAYFLGVFVGADALTAVTSMFPAFILIVALSTLVSNGFASLMARQLGAGNGSSAVEVFSQAISLSLVVCAVLICLFLLGGHALTDAVSNGSNLIADMSYRYISILVFFSPLVFVLAINGDSLRCEGRVSFMASVSLLSVLLNGVFNYLLIVGLNWGVEGSAYGTVLAQTVSLIIVFCYRKYQKNELNLQVVSFSKSRQHWLTFLSLGAPSSLNYIGLALTSGAILYNLQTWDAANYATTVGAYGIITRLMTFIFLPLLGLSMAFQAIVGNNFGANELSRVNASIKIALTIAFVYCLLLQTIAFVFKRDLGMLFVSDQAVISGVVRILPFSTLALFLVGPQMMISMFFQAIGDAKRAGILGIMKTYAFSLPLIFILPYFFSEWGIWYAAASTEFLALLLTVFVLSQRNRTQNTSLGLFFKETQ</sequence>
<evidence type="ECO:0000256" key="4">
    <source>
        <dbReference type="ARBA" id="ARBA00022448"/>
    </source>
</evidence>
<keyword evidence="5" id="KW-1003">Cell membrane</keyword>
<dbReference type="CDD" id="cd13143">
    <property type="entry name" value="MATE_MepA_like"/>
    <property type="match status" value="1"/>
</dbReference>
<dbReference type="GO" id="GO:0015297">
    <property type="term" value="F:antiporter activity"/>
    <property type="evidence" value="ECO:0007669"/>
    <property type="project" value="InterPro"/>
</dbReference>
<evidence type="ECO:0000256" key="3">
    <source>
        <dbReference type="ARBA" id="ARBA00022106"/>
    </source>
</evidence>
<dbReference type="PIRSF" id="PIRSF006603">
    <property type="entry name" value="DinF"/>
    <property type="match status" value="1"/>
</dbReference>
<gene>
    <name evidence="11" type="ORF">SAMN02745753_00140</name>
</gene>
<evidence type="ECO:0000256" key="5">
    <source>
        <dbReference type="ARBA" id="ARBA00022475"/>
    </source>
</evidence>
<dbReference type="AlphaFoldDB" id="A0A1M4SWG1"/>
<dbReference type="GO" id="GO:0042910">
    <property type="term" value="F:xenobiotic transmembrane transporter activity"/>
    <property type="evidence" value="ECO:0007669"/>
    <property type="project" value="InterPro"/>
</dbReference>
<dbReference type="GO" id="GO:0005886">
    <property type="term" value="C:plasma membrane"/>
    <property type="evidence" value="ECO:0007669"/>
    <property type="project" value="UniProtKB-SubCell"/>
</dbReference>
<feature type="transmembrane region" description="Helical" evidence="10">
    <location>
        <begin position="240"/>
        <end position="265"/>
    </location>
</feature>
<feature type="transmembrane region" description="Helical" evidence="10">
    <location>
        <begin position="170"/>
        <end position="195"/>
    </location>
</feature>
<feature type="transmembrane region" description="Helical" evidence="10">
    <location>
        <begin position="424"/>
        <end position="443"/>
    </location>
</feature>